<accession>A0ACA9RWL1</accession>
<sequence>QYHNQLFMNHTDSWIIPGKIIDLEPAEASKLQYIIGWTIYKLTKLFEKHIEYGPDILIYIDNNLVSNQPLKKQFNDLLQIAYEFYRNAEYKNKELFSEFIHNSIQLSQEAEDYLLEYISEKGSSCLRENVKAMGVDLKNNAKKDDQPKTKLVTFKKGMLPENLELALGQLKIWARDNSAKSAFEKTFTLSDLTILV</sequence>
<dbReference type="Proteomes" id="UP000789920">
    <property type="component" value="Unassembled WGS sequence"/>
</dbReference>
<name>A0ACA9RWL1_9GLOM</name>
<evidence type="ECO:0000313" key="2">
    <source>
        <dbReference type="Proteomes" id="UP000789920"/>
    </source>
</evidence>
<dbReference type="EMBL" id="CAJVQC010076931">
    <property type="protein sequence ID" value="CAG8815134.1"/>
    <property type="molecule type" value="Genomic_DNA"/>
</dbReference>
<gene>
    <name evidence="1" type="ORF">RPERSI_LOCUS24144</name>
</gene>
<protein>
    <submittedName>
        <fullName evidence="1">25707_t:CDS:1</fullName>
    </submittedName>
</protein>
<proteinExistence type="predicted"/>
<feature type="non-terminal residue" evidence="1">
    <location>
        <position position="1"/>
    </location>
</feature>
<reference evidence="1" key="1">
    <citation type="submission" date="2021-06" db="EMBL/GenBank/DDBJ databases">
        <authorList>
            <person name="Kallberg Y."/>
            <person name="Tangrot J."/>
            <person name="Rosling A."/>
        </authorList>
    </citation>
    <scope>NUCLEOTIDE SEQUENCE</scope>
    <source>
        <strain evidence="1">MA461A</strain>
    </source>
</reference>
<organism evidence="1 2">
    <name type="scientific">Racocetra persica</name>
    <dbReference type="NCBI Taxonomy" id="160502"/>
    <lineage>
        <taxon>Eukaryota</taxon>
        <taxon>Fungi</taxon>
        <taxon>Fungi incertae sedis</taxon>
        <taxon>Mucoromycota</taxon>
        <taxon>Glomeromycotina</taxon>
        <taxon>Glomeromycetes</taxon>
        <taxon>Diversisporales</taxon>
        <taxon>Gigasporaceae</taxon>
        <taxon>Racocetra</taxon>
    </lineage>
</organism>
<keyword evidence="2" id="KW-1185">Reference proteome</keyword>
<evidence type="ECO:0000313" key="1">
    <source>
        <dbReference type="EMBL" id="CAG8815134.1"/>
    </source>
</evidence>
<comment type="caution">
    <text evidence="1">The sequence shown here is derived from an EMBL/GenBank/DDBJ whole genome shotgun (WGS) entry which is preliminary data.</text>
</comment>